<dbReference type="RefSeq" id="WP_115083316.1">
    <property type="nucleotide sequence ID" value="NZ_CAJPLF010000012.1"/>
</dbReference>
<keyword evidence="3 7" id="KW-0210">Decarboxylase</keyword>
<dbReference type="InterPro" id="IPR001754">
    <property type="entry name" value="OMPdeCOase_dom"/>
</dbReference>
<reference evidence="8 9" key="1">
    <citation type="submission" date="2018-06" db="EMBL/GenBank/DDBJ databases">
        <authorList>
            <consortium name="Pathogen Informatics"/>
            <person name="Doyle S."/>
        </authorList>
    </citation>
    <scope>NUCLEOTIDE SEQUENCE [LARGE SCALE GENOMIC DNA]</scope>
    <source>
        <strain evidence="8 9">NCTC13043</strain>
    </source>
</reference>
<sequence>MERKQLIEQIFTKKSFLCVGLDTDLNKVPKFLLNEEDPIFSFNKAIIDATAPYSIAYKPNLAFYECYGLKGMEAFEKTITYLKENYPQHFIIADAKRGDIGNTSKMYAQTFFKEYNVDALTIAPYMGEDSVKPFLEYEGKWVILLALTSNKGSHDFQLFEDKEGVRLFERVLTKSQEWGTTENLMFVVGATQGSLFADIRKLAPNSFLLVPGVGAQGGSLQEVCKYGMNKDCGLLVNSSRGIIYASADENFAEIAGEKAKELQQEMAIELDRLKE</sequence>
<dbReference type="SUPFAM" id="SSF51366">
    <property type="entry name" value="Ribulose-phoshate binding barrel"/>
    <property type="match status" value="1"/>
</dbReference>
<evidence type="ECO:0000256" key="5">
    <source>
        <dbReference type="ARBA" id="ARBA00023239"/>
    </source>
</evidence>
<dbReference type="UniPathway" id="UPA00070">
    <property type="reaction ID" value="UER00120"/>
</dbReference>
<accession>A0A379F1P2</accession>
<protein>
    <recommendedName>
        <fullName evidence="7">Orotidine 5'-phosphate decarboxylase</fullName>
        <ecNumber evidence="7">4.1.1.23</ecNumber>
    </recommendedName>
    <alternativeName>
        <fullName evidence="7">OMP decarboxylase</fullName>
        <shortName evidence="7">OMPDCase</shortName>
        <shortName evidence="7">OMPdecase</shortName>
    </alternativeName>
</protein>
<dbReference type="Proteomes" id="UP000254235">
    <property type="component" value="Unassembled WGS sequence"/>
</dbReference>
<dbReference type="OrthoDB" id="9808470at2"/>
<dbReference type="Pfam" id="PF00215">
    <property type="entry name" value="OMPdecase"/>
    <property type="match status" value="1"/>
</dbReference>
<dbReference type="FunFam" id="3.20.20.70:FF:000157">
    <property type="entry name" value="Orotidine 5'-phosphate decarboxylase"/>
    <property type="match status" value="1"/>
</dbReference>
<dbReference type="GO" id="GO:0004590">
    <property type="term" value="F:orotidine-5'-phosphate decarboxylase activity"/>
    <property type="evidence" value="ECO:0007669"/>
    <property type="project" value="UniProtKB-UniRule"/>
</dbReference>
<comment type="pathway">
    <text evidence="1 7">Pyrimidine metabolism; UMP biosynthesis via de novo pathway; UMP from orotate: step 2/2.</text>
</comment>
<dbReference type="GO" id="GO:0044205">
    <property type="term" value="P:'de novo' UMP biosynthetic process"/>
    <property type="evidence" value="ECO:0007669"/>
    <property type="project" value="UniProtKB-UniRule"/>
</dbReference>
<dbReference type="InterPro" id="IPR011995">
    <property type="entry name" value="OMPdecase_type-2"/>
</dbReference>
<evidence type="ECO:0000313" key="9">
    <source>
        <dbReference type="Proteomes" id="UP000254235"/>
    </source>
</evidence>
<organism evidence="8 9">
    <name type="scientific">Prevotella pallens</name>
    <dbReference type="NCBI Taxonomy" id="60133"/>
    <lineage>
        <taxon>Bacteria</taxon>
        <taxon>Pseudomonadati</taxon>
        <taxon>Bacteroidota</taxon>
        <taxon>Bacteroidia</taxon>
        <taxon>Bacteroidales</taxon>
        <taxon>Prevotellaceae</taxon>
        <taxon>Prevotella</taxon>
    </lineage>
</organism>
<dbReference type="SMART" id="SM00934">
    <property type="entry name" value="OMPdecase"/>
    <property type="match status" value="1"/>
</dbReference>
<dbReference type="InterPro" id="IPR013785">
    <property type="entry name" value="Aldolase_TIM"/>
</dbReference>
<comment type="catalytic activity">
    <reaction evidence="6 7">
        <text>orotidine 5'-phosphate + H(+) = UMP + CO2</text>
        <dbReference type="Rhea" id="RHEA:11596"/>
        <dbReference type="ChEBI" id="CHEBI:15378"/>
        <dbReference type="ChEBI" id="CHEBI:16526"/>
        <dbReference type="ChEBI" id="CHEBI:57538"/>
        <dbReference type="ChEBI" id="CHEBI:57865"/>
        <dbReference type="EC" id="4.1.1.23"/>
    </reaction>
</comment>
<dbReference type="PANTHER" id="PTHR43375">
    <property type="entry name" value="OROTIDINE 5'-PHOSPHATE DECARBOXYLASE"/>
    <property type="match status" value="1"/>
</dbReference>
<dbReference type="PANTHER" id="PTHR43375:SF1">
    <property type="entry name" value="OROTIDINE 5'-PHOSPHATE DECARBOXYLASE"/>
    <property type="match status" value="1"/>
</dbReference>
<dbReference type="NCBIfam" id="TIGR02127">
    <property type="entry name" value="pyrF_sub2"/>
    <property type="match status" value="1"/>
</dbReference>
<dbReference type="EMBL" id="UGTP01000001">
    <property type="protein sequence ID" value="SUC12558.1"/>
    <property type="molecule type" value="Genomic_DNA"/>
</dbReference>
<evidence type="ECO:0000256" key="2">
    <source>
        <dbReference type="ARBA" id="ARBA00008847"/>
    </source>
</evidence>
<proteinExistence type="inferred from homology"/>
<dbReference type="Gene3D" id="3.20.20.70">
    <property type="entry name" value="Aldolase class I"/>
    <property type="match status" value="1"/>
</dbReference>
<dbReference type="GeneID" id="78570857"/>
<dbReference type="CDD" id="cd04725">
    <property type="entry name" value="OMP_decarboxylase_like"/>
    <property type="match status" value="1"/>
</dbReference>
<evidence type="ECO:0000256" key="7">
    <source>
        <dbReference type="HAMAP-Rule" id="MF_01215"/>
    </source>
</evidence>
<gene>
    <name evidence="7" type="primary">pyrF</name>
    <name evidence="8" type="ORF">NCTC13043_01165</name>
</gene>
<feature type="active site" description="Proton donor" evidence="7">
    <location>
        <position position="96"/>
    </location>
</feature>
<keyword evidence="5 7" id="KW-0456">Lyase</keyword>
<dbReference type="EC" id="4.1.1.23" evidence="7"/>
<dbReference type="InterPro" id="IPR011060">
    <property type="entry name" value="RibuloseP-bd_barrel"/>
</dbReference>
<evidence type="ECO:0000313" key="8">
    <source>
        <dbReference type="EMBL" id="SUC12558.1"/>
    </source>
</evidence>
<name>A0A379F1P2_9BACT</name>
<keyword evidence="4 7" id="KW-0665">Pyrimidine biosynthesis</keyword>
<dbReference type="HAMAP" id="MF_01215">
    <property type="entry name" value="OMPdecase_type2"/>
    <property type="match status" value="1"/>
</dbReference>
<evidence type="ECO:0000256" key="4">
    <source>
        <dbReference type="ARBA" id="ARBA00022975"/>
    </source>
</evidence>
<evidence type="ECO:0000256" key="1">
    <source>
        <dbReference type="ARBA" id="ARBA00004861"/>
    </source>
</evidence>
<dbReference type="GO" id="GO:0006207">
    <property type="term" value="P:'de novo' pyrimidine nucleobase biosynthetic process"/>
    <property type="evidence" value="ECO:0007669"/>
    <property type="project" value="InterPro"/>
</dbReference>
<evidence type="ECO:0000256" key="6">
    <source>
        <dbReference type="ARBA" id="ARBA00049157"/>
    </source>
</evidence>
<evidence type="ECO:0000256" key="3">
    <source>
        <dbReference type="ARBA" id="ARBA00022793"/>
    </source>
</evidence>
<comment type="similarity">
    <text evidence="2 7">Belongs to the OMP decarboxylase family. Type 2 subfamily.</text>
</comment>
<dbReference type="AlphaFoldDB" id="A0A379F1P2"/>